<gene>
    <name evidence="1" type="ORF">V6N12_067909</name>
</gene>
<keyword evidence="2" id="KW-1185">Reference proteome</keyword>
<evidence type="ECO:0008006" key="3">
    <source>
        <dbReference type="Google" id="ProtNLM"/>
    </source>
</evidence>
<evidence type="ECO:0000313" key="1">
    <source>
        <dbReference type="EMBL" id="KAK8583646.1"/>
    </source>
</evidence>
<evidence type="ECO:0000313" key="2">
    <source>
        <dbReference type="Proteomes" id="UP001472677"/>
    </source>
</evidence>
<protein>
    <recommendedName>
        <fullName evidence="3">RNase H type-1 domain-containing protein</fullName>
    </recommendedName>
</protein>
<dbReference type="EMBL" id="JBBPBM010000005">
    <property type="protein sequence ID" value="KAK8583646.1"/>
    <property type="molecule type" value="Genomic_DNA"/>
</dbReference>
<comment type="caution">
    <text evidence="1">The sequence shown here is derived from an EMBL/GenBank/DDBJ whole genome shotgun (WGS) entry which is preliminary data.</text>
</comment>
<proteinExistence type="predicted"/>
<sequence>MAPLLRVLKSNVDASVQGSIGRTGIGSLRQNNEGNKLIMFSKSIDMSDPTGVEIVALLEALLAVATFPLPQKFRFYVARPSAIALAKYSRFK</sequence>
<name>A0ABR2FNF4_9ROSI</name>
<reference evidence="1 2" key="1">
    <citation type="journal article" date="2024" name="G3 (Bethesda)">
        <title>Genome assembly of Hibiscus sabdariffa L. provides insights into metabolisms of medicinal natural products.</title>
        <authorList>
            <person name="Kim T."/>
        </authorList>
    </citation>
    <scope>NUCLEOTIDE SEQUENCE [LARGE SCALE GENOMIC DNA]</scope>
    <source>
        <strain evidence="1">TK-2024</strain>
        <tissue evidence="1">Old leaves</tissue>
    </source>
</reference>
<dbReference type="Proteomes" id="UP001472677">
    <property type="component" value="Unassembled WGS sequence"/>
</dbReference>
<organism evidence="1 2">
    <name type="scientific">Hibiscus sabdariffa</name>
    <name type="common">roselle</name>
    <dbReference type="NCBI Taxonomy" id="183260"/>
    <lineage>
        <taxon>Eukaryota</taxon>
        <taxon>Viridiplantae</taxon>
        <taxon>Streptophyta</taxon>
        <taxon>Embryophyta</taxon>
        <taxon>Tracheophyta</taxon>
        <taxon>Spermatophyta</taxon>
        <taxon>Magnoliopsida</taxon>
        <taxon>eudicotyledons</taxon>
        <taxon>Gunneridae</taxon>
        <taxon>Pentapetalae</taxon>
        <taxon>rosids</taxon>
        <taxon>malvids</taxon>
        <taxon>Malvales</taxon>
        <taxon>Malvaceae</taxon>
        <taxon>Malvoideae</taxon>
        <taxon>Hibiscus</taxon>
    </lineage>
</organism>
<accession>A0ABR2FNF4</accession>